<sequence length="173" mass="19407">MLTLYNVISSDGFIARKDGSEDFIPDNLWPNFLNLCREYGALIMGRKTYDAIQNYGKEFFRSFEELPIKKIVISGNRNFLPKKGYIVVHSPKDALVLAPDALVSSGPMLNNFLLKNGMVKKIILHEVPISIKEGIKPFDTDGISLIPIDETAKLEGVKVCEYNVMNNPTTLIL</sequence>
<gene>
    <name evidence="1" type="ORF">A3G49_02990</name>
</gene>
<comment type="caution">
    <text evidence="1">The sequence shown here is derived from an EMBL/GenBank/DDBJ whole genome shotgun (WGS) entry which is preliminary data.</text>
</comment>
<dbReference type="SUPFAM" id="SSF53597">
    <property type="entry name" value="Dihydrofolate reductase-like"/>
    <property type="match status" value="1"/>
</dbReference>
<dbReference type="InterPro" id="IPR024072">
    <property type="entry name" value="DHFR-like_dom_sf"/>
</dbReference>
<evidence type="ECO:0000313" key="2">
    <source>
        <dbReference type="Proteomes" id="UP000177171"/>
    </source>
</evidence>
<protein>
    <recommendedName>
        <fullName evidence="3">Bacterial bifunctional deaminase-reductase C-terminal domain-containing protein</fullName>
    </recommendedName>
</protein>
<proteinExistence type="predicted"/>
<reference evidence="1 2" key="1">
    <citation type="journal article" date="2016" name="Nat. Commun.">
        <title>Thousands of microbial genomes shed light on interconnected biogeochemical processes in an aquifer system.</title>
        <authorList>
            <person name="Anantharaman K."/>
            <person name="Brown C.T."/>
            <person name="Hug L.A."/>
            <person name="Sharon I."/>
            <person name="Castelle C.J."/>
            <person name="Probst A.J."/>
            <person name="Thomas B.C."/>
            <person name="Singh A."/>
            <person name="Wilkins M.J."/>
            <person name="Karaoz U."/>
            <person name="Brodie E.L."/>
            <person name="Williams K.H."/>
            <person name="Hubbard S.S."/>
            <person name="Banfield J.F."/>
        </authorList>
    </citation>
    <scope>NUCLEOTIDE SEQUENCE [LARGE SCALE GENOMIC DNA]</scope>
</reference>
<name>A0A1G2LTR1_9BACT</name>
<evidence type="ECO:0008006" key="3">
    <source>
        <dbReference type="Google" id="ProtNLM"/>
    </source>
</evidence>
<organism evidence="1 2">
    <name type="scientific">Candidatus Sungbacteria bacterium RIFCSPLOWO2_12_FULL_41_11</name>
    <dbReference type="NCBI Taxonomy" id="1802286"/>
    <lineage>
        <taxon>Bacteria</taxon>
        <taxon>Candidatus Sungiibacteriota</taxon>
    </lineage>
</organism>
<evidence type="ECO:0000313" key="1">
    <source>
        <dbReference type="EMBL" id="OHA14181.1"/>
    </source>
</evidence>
<dbReference type="EMBL" id="MHQY01000013">
    <property type="protein sequence ID" value="OHA14181.1"/>
    <property type="molecule type" value="Genomic_DNA"/>
</dbReference>
<dbReference type="Proteomes" id="UP000177171">
    <property type="component" value="Unassembled WGS sequence"/>
</dbReference>
<dbReference type="AlphaFoldDB" id="A0A1G2LTR1"/>
<accession>A0A1G2LTR1</accession>
<dbReference type="Gene3D" id="3.40.430.10">
    <property type="entry name" value="Dihydrofolate Reductase, subunit A"/>
    <property type="match status" value="1"/>
</dbReference>